<proteinExistence type="predicted"/>
<evidence type="ECO:0000313" key="3">
    <source>
        <dbReference type="WBParaSite" id="nRc.2.0.1.t24794-RA"/>
    </source>
</evidence>
<evidence type="ECO:0000256" key="1">
    <source>
        <dbReference type="SAM" id="Phobius"/>
    </source>
</evidence>
<feature type="transmembrane region" description="Helical" evidence="1">
    <location>
        <begin position="73"/>
        <end position="99"/>
    </location>
</feature>
<dbReference type="Proteomes" id="UP000887565">
    <property type="component" value="Unplaced"/>
</dbReference>
<keyword evidence="1" id="KW-0812">Transmembrane</keyword>
<protein>
    <submittedName>
        <fullName evidence="3">Uncharacterized protein</fullName>
    </submittedName>
</protein>
<keyword evidence="1" id="KW-0472">Membrane</keyword>
<dbReference type="WBParaSite" id="nRc.2.0.1.t24794-RA">
    <property type="protein sequence ID" value="nRc.2.0.1.t24794-RA"/>
    <property type="gene ID" value="nRc.2.0.1.g24794"/>
</dbReference>
<name>A0A915JF25_ROMCU</name>
<dbReference type="AlphaFoldDB" id="A0A915JF25"/>
<keyword evidence="2" id="KW-1185">Reference proteome</keyword>
<organism evidence="2 3">
    <name type="scientific">Romanomermis culicivorax</name>
    <name type="common">Nematode worm</name>
    <dbReference type="NCBI Taxonomy" id="13658"/>
    <lineage>
        <taxon>Eukaryota</taxon>
        <taxon>Metazoa</taxon>
        <taxon>Ecdysozoa</taxon>
        <taxon>Nematoda</taxon>
        <taxon>Enoplea</taxon>
        <taxon>Dorylaimia</taxon>
        <taxon>Mermithida</taxon>
        <taxon>Mermithoidea</taxon>
        <taxon>Mermithidae</taxon>
        <taxon>Romanomermis</taxon>
    </lineage>
</organism>
<evidence type="ECO:0000313" key="2">
    <source>
        <dbReference type="Proteomes" id="UP000887565"/>
    </source>
</evidence>
<keyword evidence="1" id="KW-1133">Transmembrane helix</keyword>
<accession>A0A915JF25</accession>
<reference evidence="3" key="1">
    <citation type="submission" date="2022-11" db="UniProtKB">
        <authorList>
            <consortium name="WormBaseParasite"/>
        </authorList>
    </citation>
    <scope>IDENTIFICATION</scope>
</reference>
<feature type="transmembrane region" description="Helical" evidence="1">
    <location>
        <begin position="47"/>
        <end position="67"/>
    </location>
</feature>
<sequence>MSDYYSKSNSSGYIKPRSLLDSLARYDSLKPPEVLFRLKANMHSPGILDVLWISAAFGRGVHLFLTVKDNPMAVSWFVVSTLMAVLGCFSILAMFYGMWKEESFSFTFRALIKNMVESCMEWKGCHKTTRNRGPNSYIPSRFVNHMAEMGLS</sequence>